<organism evidence="1 2">
    <name type="scientific">Entomophthora muscae</name>
    <dbReference type="NCBI Taxonomy" id="34485"/>
    <lineage>
        <taxon>Eukaryota</taxon>
        <taxon>Fungi</taxon>
        <taxon>Fungi incertae sedis</taxon>
        <taxon>Zoopagomycota</taxon>
        <taxon>Entomophthoromycotina</taxon>
        <taxon>Entomophthoromycetes</taxon>
        <taxon>Entomophthorales</taxon>
        <taxon>Entomophthoraceae</taxon>
        <taxon>Entomophthora</taxon>
    </lineage>
</organism>
<reference evidence="1" key="1">
    <citation type="submission" date="2022-04" db="EMBL/GenBank/DDBJ databases">
        <title>Genome of the entomopathogenic fungus Entomophthora muscae.</title>
        <authorList>
            <person name="Elya C."/>
            <person name="Lovett B.R."/>
            <person name="Lee E."/>
            <person name="Macias A.M."/>
            <person name="Hajek A.E."/>
            <person name="De Bivort B.L."/>
            <person name="Kasson M.T."/>
            <person name="De Fine Licht H.H."/>
            <person name="Stajich J.E."/>
        </authorList>
    </citation>
    <scope>NUCLEOTIDE SEQUENCE</scope>
    <source>
        <strain evidence="1">Berkeley</strain>
    </source>
</reference>
<name>A0ACC2TWN8_9FUNG</name>
<dbReference type="EMBL" id="QTSX02002131">
    <property type="protein sequence ID" value="KAJ9079027.1"/>
    <property type="molecule type" value="Genomic_DNA"/>
</dbReference>
<protein>
    <submittedName>
        <fullName evidence="1">Uncharacterized protein</fullName>
    </submittedName>
</protein>
<keyword evidence="2" id="KW-1185">Reference proteome</keyword>
<proteinExistence type="predicted"/>
<evidence type="ECO:0000313" key="1">
    <source>
        <dbReference type="EMBL" id="KAJ9079027.1"/>
    </source>
</evidence>
<sequence>MLNKNVQENTSLLPSSDELSDEAGQGYRSFRRYPRQSTYCSFQEGRDVESAEVLSTSLLVGEHHNENLGLFLMLLSAIGFSLNGLTVKISGHYFPASVIVLARSIIQAIFGIVACLFLRIPPLGPVHRRRLLASRGIFGAVGLALYYYALTVLPIADATVLFLTGPVFTSILAHLWLGEDFNYLDALTSLLCFAGVILTARPPFLFGVSQPTHFPTVVDQTIGATCAILGAVFSACAYVTVRKIGSEVHFLQHVVSFGIASTFFAGLMVFFSYCEP</sequence>
<dbReference type="Proteomes" id="UP001165960">
    <property type="component" value="Unassembled WGS sequence"/>
</dbReference>
<accession>A0ACC2TWN8</accession>
<evidence type="ECO:0000313" key="2">
    <source>
        <dbReference type="Proteomes" id="UP001165960"/>
    </source>
</evidence>
<gene>
    <name evidence="1" type="ORF">DSO57_1000662</name>
</gene>
<comment type="caution">
    <text evidence="1">The sequence shown here is derived from an EMBL/GenBank/DDBJ whole genome shotgun (WGS) entry which is preliminary data.</text>
</comment>